<dbReference type="GO" id="GO:0022841">
    <property type="term" value="F:potassium ion leak channel activity"/>
    <property type="evidence" value="ECO:0007669"/>
    <property type="project" value="TreeGrafter"/>
</dbReference>
<dbReference type="EMBL" id="CATQJA010002665">
    <property type="protein sequence ID" value="CAJ0583820.1"/>
    <property type="molecule type" value="Genomic_DNA"/>
</dbReference>
<dbReference type="GO" id="GO:0030322">
    <property type="term" value="P:stabilization of membrane potential"/>
    <property type="evidence" value="ECO:0007669"/>
    <property type="project" value="TreeGrafter"/>
</dbReference>
<feature type="domain" description="Potassium channel" evidence="11">
    <location>
        <begin position="345"/>
        <end position="419"/>
    </location>
</feature>
<feature type="transmembrane region" description="Helical" evidence="10">
    <location>
        <begin position="392"/>
        <end position="414"/>
    </location>
</feature>
<comment type="similarity">
    <text evidence="8">Belongs to the two pore domain potassium channel (TC 1.A.1.8) family.</text>
</comment>
<feature type="compositionally biased region" description="Basic residues" evidence="9">
    <location>
        <begin position="1"/>
        <end position="10"/>
    </location>
</feature>
<feature type="transmembrane region" description="Helical" evidence="10">
    <location>
        <begin position="247"/>
        <end position="265"/>
    </location>
</feature>
<evidence type="ECO:0000256" key="1">
    <source>
        <dbReference type="ARBA" id="ARBA00004141"/>
    </source>
</evidence>
<evidence type="ECO:0000256" key="2">
    <source>
        <dbReference type="ARBA" id="ARBA00022448"/>
    </source>
</evidence>
<evidence type="ECO:0000256" key="6">
    <source>
        <dbReference type="ARBA" id="ARBA00023136"/>
    </source>
</evidence>
<evidence type="ECO:0000259" key="11">
    <source>
        <dbReference type="Pfam" id="PF07885"/>
    </source>
</evidence>
<reference evidence="12" key="1">
    <citation type="submission" date="2023-06" db="EMBL/GenBank/DDBJ databases">
        <authorList>
            <person name="Delattre M."/>
        </authorList>
    </citation>
    <scope>NUCLEOTIDE SEQUENCE</scope>
    <source>
        <strain evidence="12">AF72</strain>
    </source>
</reference>
<dbReference type="Pfam" id="PF07885">
    <property type="entry name" value="Ion_trans_2"/>
    <property type="match status" value="2"/>
</dbReference>
<feature type="transmembrane region" description="Helical" evidence="10">
    <location>
        <begin position="337"/>
        <end position="359"/>
    </location>
</feature>
<feature type="region of interest" description="Disordered" evidence="9">
    <location>
        <begin position="987"/>
        <end position="1033"/>
    </location>
</feature>
<evidence type="ECO:0000256" key="9">
    <source>
        <dbReference type="SAM" id="MobiDB-lite"/>
    </source>
</evidence>
<dbReference type="AlphaFoldDB" id="A0AA36G955"/>
<feature type="compositionally biased region" description="Basic residues" evidence="9">
    <location>
        <begin position="1063"/>
        <end position="1073"/>
    </location>
</feature>
<feature type="region of interest" description="Disordered" evidence="9">
    <location>
        <begin position="925"/>
        <end position="967"/>
    </location>
</feature>
<dbReference type="PANTHER" id="PTHR11003">
    <property type="entry name" value="POTASSIUM CHANNEL, SUBFAMILY K"/>
    <property type="match status" value="1"/>
</dbReference>
<dbReference type="InterPro" id="IPR003280">
    <property type="entry name" value="2pore_dom_K_chnl"/>
</dbReference>
<dbReference type="Proteomes" id="UP001177023">
    <property type="component" value="Unassembled WGS sequence"/>
</dbReference>
<protein>
    <recommendedName>
        <fullName evidence="11">Potassium channel domain-containing protein</fullName>
    </recommendedName>
</protein>
<keyword evidence="13" id="KW-1185">Reference proteome</keyword>
<evidence type="ECO:0000256" key="8">
    <source>
        <dbReference type="RuleBase" id="RU003857"/>
    </source>
</evidence>
<keyword evidence="7 8" id="KW-0407">Ion channel</keyword>
<evidence type="ECO:0000256" key="10">
    <source>
        <dbReference type="SAM" id="Phobius"/>
    </source>
</evidence>
<dbReference type="GO" id="GO:0015271">
    <property type="term" value="F:outward rectifier potassium channel activity"/>
    <property type="evidence" value="ECO:0007669"/>
    <property type="project" value="TreeGrafter"/>
</dbReference>
<comment type="caution">
    <text evidence="12">The sequence shown here is derived from an EMBL/GenBank/DDBJ whole genome shotgun (WGS) entry which is preliminary data.</text>
</comment>
<accession>A0AA36G955</accession>
<evidence type="ECO:0000256" key="4">
    <source>
        <dbReference type="ARBA" id="ARBA00022989"/>
    </source>
</evidence>
<evidence type="ECO:0000256" key="7">
    <source>
        <dbReference type="ARBA" id="ARBA00023303"/>
    </source>
</evidence>
<evidence type="ECO:0000256" key="5">
    <source>
        <dbReference type="ARBA" id="ARBA00023065"/>
    </source>
</evidence>
<dbReference type="InterPro" id="IPR013099">
    <property type="entry name" value="K_chnl_dom"/>
</dbReference>
<feature type="compositionally biased region" description="Polar residues" evidence="9">
    <location>
        <begin position="925"/>
        <end position="961"/>
    </location>
</feature>
<feature type="region of interest" description="Disordered" evidence="9">
    <location>
        <begin position="1"/>
        <end position="26"/>
    </location>
</feature>
<feature type="region of interest" description="Disordered" evidence="9">
    <location>
        <begin position="736"/>
        <end position="760"/>
    </location>
</feature>
<dbReference type="PRINTS" id="PR01333">
    <property type="entry name" value="2POREKCHANEL"/>
</dbReference>
<feature type="transmembrane region" description="Helical" evidence="10">
    <location>
        <begin position="130"/>
        <end position="150"/>
    </location>
</feature>
<organism evidence="12 13">
    <name type="scientific">Mesorhabditis spiculigera</name>
    <dbReference type="NCBI Taxonomy" id="96644"/>
    <lineage>
        <taxon>Eukaryota</taxon>
        <taxon>Metazoa</taxon>
        <taxon>Ecdysozoa</taxon>
        <taxon>Nematoda</taxon>
        <taxon>Chromadorea</taxon>
        <taxon>Rhabditida</taxon>
        <taxon>Rhabditina</taxon>
        <taxon>Rhabditomorpha</taxon>
        <taxon>Rhabditoidea</taxon>
        <taxon>Rhabditidae</taxon>
        <taxon>Mesorhabditinae</taxon>
        <taxon>Mesorhabditis</taxon>
    </lineage>
</organism>
<keyword evidence="5 8" id="KW-0406">Ion transport</keyword>
<keyword evidence="2 8" id="KW-0813">Transport</keyword>
<dbReference type="Gene3D" id="1.10.287.70">
    <property type="match status" value="1"/>
</dbReference>
<dbReference type="GO" id="GO:0005886">
    <property type="term" value="C:plasma membrane"/>
    <property type="evidence" value="ECO:0007669"/>
    <property type="project" value="TreeGrafter"/>
</dbReference>
<dbReference type="PANTHER" id="PTHR11003:SF86">
    <property type="entry name" value="POTASSIUM CHANNEL DOMAIN-CONTAINING PROTEIN"/>
    <property type="match status" value="1"/>
</dbReference>
<keyword evidence="6 10" id="KW-0472">Membrane</keyword>
<evidence type="ECO:0000313" key="13">
    <source>
        <dbReference type="Proteomes" id="UP001177023"/>
    </source>
</evidence>
<sequence length="1104" mass="123446">MALFSGKRKQGLPSPPGSPPMSTDDDTLAGVEALLSRYENHRPLEVSCVSTEGSRRASVATSICILDSLEGILTDNMLAGGYRGSQAELPSFEALHAAPARASLFIRDEKPSTWVRTAKHFYDKYRLRNYAPFILLFLYSLLGAFLFHSLESDHEKQLMIKEQRDLEQLRNVTFTQLFRLVRIPSEQNGDQASKILETHEKELQRIKLPDHINWDMWGAMFYVGALVTTIGYGNIAPRTVAGQALSVLYALFGIPLVLAILSQFGRTLTNLVSDWWQKYRQRVKKARSRIWNKAKKAPLTHTRRNTIIELEDGHPARDLISVADEGDLEELEESRTIPVWLALLICILWICACAALFCIWEKKWTYFTSLYFFFISLSTIGLGDIIPDHPRMLILMFWLVIIGLSIVSMLLSVIQIKMEEWLYNLMIRMQKEYQKALETGDMMDRSQILEKMMDNQPWYLKNFGPHLMNDKQADALERKAEKYDRVMREVNNKNIQTEGPIFDTREAQCEKANLQSMACSPKSESLKDLKNMETQWNRHSSISSSSDCFTTCDEVTESLAVPELEKELLLEKAQLISECEQTSEAALNSVGAQTSLAPEFVPKKPVQSSESCSQTEIAQFQIDEIKLRLHSIQEKRAKAAEANAISKAALLLEMLEKETQCDILDAALMDPEIFAEVEHEVKHGNLADVSVKKSEAGVGTESGFMRDQGCRTDSSMGMWCRGTQAGLPMHRDMCISTSRSEDSQSDSPKIGTPQRDQTTLTDSGIMMARTSATGSSSPILLPAAVAIQCTPDMLDHATHTESAICQSRSMETLPVRIDTETREVQTAKEVQDEGTDVHGIFVATTCGTQSEIPDSEDRSMITDIPKMRDRSMETINVPSSTQIECTQTDWPGDTGTANGPSMSFMTTSGPMSMSYSASVMLSISTQCSPPDSPNSTLRAYGRSSTSGVDDGSSIDSNGQRKSLQRQEVIIQTDDSYLKIARRLDDYRSNNNKNSLLPVCAASPMSPGASPGRDAGTDRPSERRDGHSTNYIPWNKPAKKEMIPMKIPFRLPQRLPIYKEGKKARSTSPRKGRGPAHERGIPNPATSLRTPVRIIRQYSLCQDPV</sequence>
<evidence type="ECO:0000313" key="12">
    <source>
        <dbReference type="EMBL" id="CAJ0583820.1"/>
    </source>
</evidence>
<feature type="domain" description="Potassium channel" evidence="11">
    <location>
        <begin position="213"/>
        <end position="269"/>
    </location>
</feature>
<evidence type="ECO:0000256" key="3">
    <source>
        <dbReference type="ARBA" id="ARBA00022692"/>
    </source>
</evidence>
<gene>
    <name evidence="12" type="ORF">MSPICULIGERA_LOCUS21889</name>
</gene>
<name>A0AA36G955_9BILA</name>
<feature type="transmembrane region" description="Helical" evidence="10">
    <location>
        <begin position="216"/>
        <end position="235"/>
    </location>
</feature>
<dbReference type="SUPFAM" id="SSF81324">
    <property type="entry name" value="Voltage-gated potassium channels"/>
    <property type="match status" value="2"/>
</dbReference>
<proteinExistence type="inferred from homology"/>
<keyword evidence="4 10" id="KW-1133">Transmembrane helix</keyword>
<feature type="compositionally biased region" description="Basic and acidic residues" evidence="9">
    <location>
        <begin position="1014"/>
        <end position="1026"/>
    </location>
</feature>
<feature type="region of interest" description="Disordered" evidence="9">
    <location>
        <begin position="1057"/>
        <end position="1088"/>
    </location>
</feature>
<feature type="non-terminal residue" evidence="12">
    <location>
        <position position="1"/>
    </location>
</feature>
<comment type="subcellular location">
    <subcellularLocation>
        <location evidence="1">Membrane</location>
        <topology evidence="1">Multi-pass membrane protein</topology>
    </subcellularLocation>
</comment>
<keyword evidence="3 8" id="KW-0812">Transmembrane</keyword>